<protein>
    <submittedName>
        <fullName evidence="1">Uncharacterized protein</fullName>
    </submittedName>
</protein>
<dbReference type="OrthoDB" id="5609370at2"/>
<sequence length="102" mass="11562">MKKTKIVLLIVTMWLFSLTIHAETPADTKVCDDWASKAGSYMLFRQMNTPIHKAMENAMGNVTRGLLLSAYQQSVAETNEGKQQAIDNFKNQTYKDCISQMQ</sequence>
<organism evidence="1 2">
    <name type="scientific">Methylophaga nitratireducenticrescens</name>
    <dbReference type="NCBI Taxonomy" id="754476"/>
    <lineage>
        <taxon>Bacteria</taxon>
        <taxon>Pseudomonadati</taxon>
        <taxon>Pseudomonadota</taxon>
        <taxon>Gammaproteobacteria</taxon>
        <taxon>Thiotrichales</taxon>
        <taxon>Piscirickettsiaceae</taxon>
        <taxon>Methylophaga</taxon>
    </lineage>
</organism>
<dbReference type="KEGG" id="mej:Q7A_1975"/>
<name>I1XK73_METNJ</name>
<dbReference type="RefSeq" id="WP_014707161.1">
    <property type="nucleotide sequence ID" value="NC_017857.3"/>
</dbReference>
<keyword evidence="2" id="KW-1185">Reference proteome</keyword>
<dbReference type="AlphaFoldDB" id="I1XK73"/>
<gene>
    <name evidence="1" type="ordered locus">Q7A_1975</name>
</gene>
<dbReference type="Proteomes" id="UP000009144">
    <property type="component" value="Chromosome"/>
</dbReference>
<proteinExistence type="predicted"/>
<accession>I1XK73</accession>
<reference evidence="1 2" key="2">
    <citation type="journal article" date="2013" name="Int. J. Syst. Evol. Microbiol.">
        <title>Methylophaga nitratireducenticrescens sp. nov. and Methylophaga frappieri sp. nov., isolated from the biofilm of the methanol-fed denitrification system treating the seawater at the Montreal Biodome.</title>
        <authorList>
            <person name="Villeneuve C."/>
            <person name="Martineau C."/>
            <person name="Mauffrey F."/>
            <person name="Villemur R."/>
        </authorList>
    </citation>
    <scope>NUCLEOTIDE SEQUENCE [LARGE SCALE GENOMIC DNA]</scope>
    <source>
        <strain evidence="1 2">JAM1</strain>
    </source>
</reference>
<reference evidence="1 2" key="1">
    <citation type="journal article" date="2012" name="J. Bacteriol.">
        <title>Complete genome sequences of Methylophaga sp. strain JAM1 and Methylophaga sp. strain JAM7.</title>
        <authorList>
            <person name="Villeneuve C."/>
            <person name="Martineau C."/>
            <person name="Mauffrey F."/>
            <person name="Villemur R."/>
        </authorList>
    </citation>
    <scope>NUCLEOTIDE SEQUENCE [LARGE SCALE GENOMIC DNA]</scope>
    <source>
        <strain evidence="1 2">JAM1</strain>
    </source>
</reference>
<evidence type="ECO:0000313" key="2">
    <source>
        <dbReference type="Proteomes" id="UP000009144"/>
    </source>
</evidence>
<dbReference type="EMBL" id="CP003390">
    <property type="protein sequence ID" value="AFI84792.1"/>
    <property type="molecule type" value="Genomic_DNA"/>
</dbReference>
<dbReference type="PATRIC" id="fig|754476.3.peg.1953"/>
<dbReference type="HOGENOM" id="CLU_2274058_0_0_6"/>
<evidence type="ECO:0000313" key="1">
    <source>
        <dbReference type="EMBL" id="AFI84792.1"/>
    </source>
</evidence>